<evidence type="ECO:0000313" key="9">
    <source>
        <dbReference type="EMBL" id="KKS25445.1"/>
    </source>
</evidence>
<comment type="caution">
    <text evidence="9">The sequence shown here is derived from an EMBL/GenBank/DDBJ whole genome shotgun (WGS) entry which is preliminary data.</text>
</comment>
<comment type="similarity">
    <text evidence="5">Belongs to the bacterial ribosomal protein bL25 family. CTC subfamily.</text>
</comment>
<dbReference type="GO" id="GO:0006412">
    <property type="term" value="P:translation"/>
    <property type="evidence" value="ECO:0007669"/>
    <property type="project" value="UniProtKB-UniRule"/>
</dbReference>
<dbReference type="PANTHER" id="PTHR33284:SF1">
    <property type="entry name" value="RIBOSOMAL PROTEIN L25_GLN-TRNA SYNTHETASE, ANTI-CODON-BINDING DOMAIN-CONTAINING PROTEIN"/>
    <property type="match status" value="1"/>
</dbReference>
<dbReference type="Proteomes" id="UP000034256">
    <property type="component" value="Unassembled WGS sequence"/>
</dbReference>
<keyword evidence="3 5" id="KW-0689">Ribosomal protein</keyword>
<proteinExistence type="inferred from homology"/>
<dbReference type="InterPro" id="IPR020057">
    <property type="entry name" value="Ribosomal_bL25_b-dom"/>
</dbReference>
<dbReference type="GO" id="GO:0008097">
    <property type="term" value="F:5S rRNA binding"/>
    <property type="evidence" value="ECO:0007669"/>
    <property type="project" value="InterPro"/>
</dbReference>
<gene>
    <name evidence="5" type="primary">rplY</name>
    <name evidence="5" type="synonym">ctc</name>
    <name evidence="9" type="ORF">UU85_C0003G0018</name>
</gene>
<feature type="domain" description="Large ribosomal subunit protein bL25 beta" evidence="8">
    <location>
        <begin position="96"/>
        <end position="179"/>
    </location>
</feature>
<evidence type="ECO:0000256" key="6">
    <source>
        <dbReference type="SAM" id="MobiDB-lite"/>
    </source>
</evidence>
<evidence type="ECO:0000256" key="2">
    <source>
        <dbReference type="ARBA" id="ARBA00022884"/>
    </source>
</evidence>
<dbReference type="CDD" id="cd00495">
    <property type="entry name" value="Ribosomal_L25_TL5_CTC"/>
    <property type="match status" value="1"/>
</dbReference>
<dbReference type="GO" id="GO:0022625">
    <property type="term" value="C:cytosolic large ribosomal subunit"/>
    <property type="evidence" value="ECO:0007669"/>
    <property type="project" value="TreeGrafter"/>
</dbReference>
<dbReference type="Gene3D" id="2.170.120.20">
    <property type="entry name" value="Ribosomal protein L25, beta domain"/>
    <property type="match status" value="1"/>
</dbReference>
<keyword evidence="1 5" id="KW-0699">rRNA-binding</keyword>
<dbReference type="InterPro" id="IPR011035">
    <property type="entry name" value="Ribosomal_bL25/Gln-tRNA_synth"/>
</dbReference>
<feature type="domain" description="Large ribosomal subunit protein bL25 L25" evidence="7">
    <location>
        <begin position="5"/>
        <end position="88"/>
    </location>
</feature>
<dbReference type="EMBL" id="LCCF01000003">
    <property type="protein sequence ID" value="KKS25445.1"/>
    <property type="molecule type" value="Genomic_DNA"/>
</dbReference>
<dbReference type="PANTHER" id="PTHR33284">
    <property type="entry name" value="RIBOSOMAL PROTEIN L25/GLN-TRNA SYNTHETASE, ANTI-CODON-BINDING DOMAIN-CONTAINING PROTEIN"/>
    <property type="match status" value="1"/>
</dbReference>
<organism evidence="9 10">
    <name type="scientific">Candidatus Wolfebacteria bacterium GW2011_GWA2_42_10</name>
    <dbReference type="NCBI Taxonomy" id="1619004"/>
    <lineage>
        <taxon>Bacteria</taxon>
        <taxon>Candidatus Wolfeibacteriota</taxon>
    </lineage>
</organism>
<comment type="subunit">
    <text evidence="5">Part of the 50S ribosomal subunit; part of the 5S rRNA/L5/L18/L25 subcomplex. Contacts the 5S rRNA. Binds to the 5S rRNA independently of L5 and L18.</text>
</comment>
<dbReference type="InterPro" id="IPR020056">
    <property type="entry name" value="Rbsml_bL25/Gln-tRNA_synth_N"/>
</dbReference>
<feature type="region of interest" description="Disordered" evidence="6">
    <location>
        <begin position="185"/>
        <end position="218"/>
    </location>
</feature>
<name>A0A0G0XKJ9_9BACT</name>
<evidence type="ECO:0000256" key="4">
    <source>
        <dbReference type="ARBA" id="ARBA00023274"/>
    </source>
</evidence>
<evidence type="ECO:0000256" key="3">
    <source>
        <dbReference type="ARBA" id="ARBA00022980"/>
    </source>
</evidence>
<evidence type="ECO:0000256" key="1">
    <source>
        <dbReference type="ARBA" id="ARBA00022730"/>
    </source>
</evidence>
<dbReference type="Gene3D" id="2.40.240.10">
    <property type="entry name" value="Ribosomal Protein L25, Chain P"/>
    <property type="match status" value="1"/>
</dbReference>
<feature type="compositionally biased region" description="Basic and acidic residues" evidence="6">
    <location>
        <begin position="194"/>
        <end position="218"/>
    </location>
</feature>
<protein>
    <recommendedName>
        <fullName evidence="5">Large ribosomal subunit protein bL25</fullName>
    </recommendedName>
    <alternativeName>
        <fullName evidence="5">General stress protein CTC</fullName>
    </alternativeName>
</protein>
<evidence type="ECO:0000313" key="10">
    <source>
        <dbReference type="Proteomes" id="UP000034256"/>
    </source>
</evidence>
<dbReference type="Pfam" id="PF14693">
    <property type="entry name" value="Ribosomal_TL5_C"/>
    <property type="match status" value="1"/>
</dbReference>
<evidence type="ECO:0000259" key="7">
    <source>
        <dbReference type="Pfam" id="PF01386"/>
    </source>
</evidence>
<evidence type="ECO:0000256" key="5">
    <source>
        <dbReference type="HAMAP-Rule" id="MF_01334"/>
    </source>
</evidence>
<dbReference type="InterPro" id="IPR001021">
    <property type="entry name" value="Ribosomal_bL25_long"/>
</dbReference>
<dbReference type="InterPro" id="IPR020930">
    <property type="entry name" value="Ribosomal_uL5_bac-type"/>
</dbReference>
<accession>A0A0G0XKJ9</accession>
<keyword evidence="2 5" id="KW-0694">RNA-binding</keyword>
<reference evidence="9 10" key="1">
    <citation type="journal article" date="2015" name="Nature">
        <title>rRNA introns, odd ribosomes, and small enigmatic genomes across a large radiation of phyla.</title>
        <authorList>
            <person name="Brown C.T."/>
            <person name="Hug L.A."/>
            <person name="Thomas B.C."/>
            <person name="Sharon I."/>
            <person name="Castelle C.J."/>
            <person name="Singh A."/>
            <person name="Wilkins M.J."/>
            <person name="Williams K.H."/>
            <person name="Banfield J.F."/>
        </authorList>
    </citation>
    <scope>NUCLEOTIDE SEQUENCE [LARGE SCALE GENOMIC DNA]</scope>
</reference>
<dbReference type="InterPro" id="IPR029751">
    <property type="entry name" value="Ribosomal_L25_dom"/>
</dbReference>
<dbReference type="Pfam" id="PF01386">
    <property type="entry name" value="Ribosomal_L25p"/>
    <property type="match status" value="1"/>
</dbReference>
<dbReference type="InterPro" id="IPR037121">
    <property type="entry name" value="Ribosomal_bL25_C"/>
</dbReference>
<dbReference type="AlphaFoldDB" id="A0A0G0XKJ9"/>
<dbReference type="GO" id="GO:0003735">
    <property type="term" value="F:structural constituent of ribosome"/>
    <property type="evidence" value="ECO:0007669"/>
    <property type="project" value="InterPro"/>
</dbReference>
<dbReference type="HAMAP" id="MF_01334">
    <property type="entry name" value="Ribosomal_bL25_CTC"/>
    <property type="match status" value="1"/>
</dbReference>
<comment type="function">
    <text evidence="5">This is one of the proteins that binds to the 5S RNA in the ribosome where it forms part of the central protuberance.</text>
</comment>
<keyword evidence="4 5" id="KW-0687">Ribonucleoprotein</keyword>
<sequence>MELIVQKREIFGKKNKSLRKTGLIPAELYGHGLENLHLGVSAKEFSRLFKEAGENTVIKLKVGEKEFNVLIHDIDKNAFTDEISHIDFYSVKMNEKIRARIPLEFVGESTAIREKGGILIKAMHEIEVEALPGDLPHNFQVDINAISDIGASVFVKDLKISKEVKVLVAPETVIATVTEMAKEEEIPAGPAGVEEVKVETEEKKELREKEKETEEKTK</sequence>
<evidence type="ECO:0000259" key="8">
    <source>
        <dbReference type="Pfam" id="PF14693"/>
    </source>
</evidence>
<dbReference type="NCBIfam" id="TIGR00731">
    <property type="entry name" value="bL25_bact_ctc"/>
    <property type="match status" value="1"/>
</dbReference>
<dbReference type="SUPFAM" id="SSF50715">
    <property type="entry name" value="Ribosomal protein L25-like"/>
    <property type="match status" value="1"/>
</dbReference>